<name>A0A1G7GQ24_9BRAD</name>
<dbReference type="Gene3D" id="3.20.20.70">
    <property type="entry name" value="Aldolase class I"/>
    <property type="match status" value="1"/>
</dbReference>
<proteinExistence type="predicted"/>
<dbReference type="GO" id="GO:0009228">
    <property type="term" value="P:thiamine biosynthetic process"/>
    <property type="evidence" value="ECO:0007669"/>
    <property type="project" value="UniProtKB-KW"/>
</dbReference>
<feature type="domain" description="Thiamine phosphate synthase/TenI" evidence="1">
    <location>
        <begin position="14"/>
        <end position="191"/>
    </location>
</feature>
<gene>
    <name evidence="2" type="ORF">SAMN05216337_103877</name>
</gene>
<protein>
    <submittedName>
        <fullName evidence="2">Thiamine-phosphate pyrophosphorylase</fullName>
    </submittedName>
</protein>
<dbReference type="Pfam" id="PF02581">
    <property type="entry name" value="TMP-TENI"/>
    <property type="match status" value="1"/>
</dbReference>
<evidence type="ECO:0000259" key="1">
    <source>
        <dbReference type="Pfam" id="PF02581"/>
    </source>
</evidence>
<reference evidence="2 3" key="1">
    <citation type="submission" date="2016-10" db="EMBL/GenBank/DDBJ databases">
        <authorList>
            <person name="de Groot N.N."/>
        </authorList>
    </citation>
    <scope>NUCLEOTIDE SEQUENCE [LARGE SCALE GENOMIC DNA]</scope>
    <source>
        <strain evidence="2 3">R5</strain>
    </source>
</reference>
<dbReference type="InterPro" id="IPR022998">
    <property type="entry name" value="ThiamineP_synth_TenI"/>
</dbReference>
<dbReference type="SUPFAM" id="SSF51391">
    <property type="entry name" value="Thiamin phosphate synthase"/>
    <property type="match status" value="1"/>
</dbReference>
<organism evidence="2 3">
    <name type="scientific">Bradyrhizobium brasilense</name>
    <dbReference type="NCBI Taxonomy" id="1419277"/>
    <lineage>
        <taxon>Bacteria</taxon>
        <taxon>Pseudomonadati</taxon>
        <taxon>Pseudomonadota</taxon>
        <taxon>Alphaproteobacteria</taxon>
        <taxon>Hyphomicrobiales</taxon>
        <taxon>Nitrobacteraceae</taxon>
        <taxon>Bradyrhizobium</taxon>
    </lineage>
</organism>
<dbReference type="InterPro" id="IPR036206">
    <property type="entry name" value="ThiamineP_synth_sf"/>
</dbReference>
<dbReference type="RefSeq" id="WP_092087997.1">
    <property type="nucleotide sequence ID" value="NZ_FMZW01000038.1"/>
</dbReference>
<evidence type="ECO:0000313" key="3">
    <source>
        <dbReference type="Proteomes" id="UP000199245"/>
    </source>
</evidence>
<dbReference type="CDD" id="cd00564">
    <property type="entry name" value="TMP_TenI"/>
    <property type="match status" value="1"/>
</dbReference>
<evidence type="ECO:0000313" key="2">
    <source>
        <dbReference type="EMBL" id="SDE90089.1"/>
    </source>
</evidence>
<accession>A0A1G7GQ24</accession>
<dbReference type="InterPro" id="IPR013785">
    <property type="entry name" value="Aldolase_TIM"/>
</dbReference>
<sequence length="229" mass="23602">MATKPVPPRPAPRLYLATPAVDEPARLAAELTELLAAADVAAVLVRLRESDPRSMISTIKALAPAIQNAGAALLIDGHPDIVARAGADGAHLTGVAAMEEAVPSLKPDRIVGVGGLATRHDSMAAGEAGADYVLFGEPDTNGQRPSREAIAERLEWWDELFEPPCVGFATSPEEAEAFAAAGADFVLVADSIWSDPRGAKAALVEIGDAIARAHAGTFGKAKADGKAEG</sequence>
<dbReference type="EMBL" id="FMZW01000038">
    <property type="protein sequence ID" value="SDE90089.1"/>
    <property type="molecule type" value="Genomic_DNA"/>
</dbReference>
<dbReference type="AlphaFoldDB" id="A0A1G7GQ24"/>
<dbReference type="Proteomes" id="UP000199245">
    <property type="component" value="Unassembled WGS sequence"/>
</dbReference>